<dbReference type="PANTHER" id="PTHR43163:SF6">
    <property type="entry name" value="DIPEPTIDE TRANSPORT SYSTEM PERMEASE PROTEIN DPPB-RELATED"/>
    <property type="match status" value="1"/>
</dbReference>
<keyword evidence="5 7" id="KW-1133">Transmembrane helix</keyword>
<sequence length="330" mass="37062">MNKGNKIGARILKRIILLAVVMFLLSVVVFWMARLAPGDPLQSFYGDSLEMMTSEEIAAARTRLGLDQGIAVQYVKWLTNAVHGEFGLSLKYRQPVMNVIKPLIGNTLVLGGVAYVVIFTLAILIAIFCTLHEDQWIDRLICKIGTVAFYVPAFWLGVVLILIFSVNLGWFPSSGAYDVGMADSIGNRIRHMVLPLVVMILSHLWYYAYMIRNKFLDEVRKDYVLLARAKGLSKRKILWKHCLRNVMPTIVSIMAVSVPHVTGGTVTVEAVFNYAGIGNLAVESAKYHDYNLLMIDVLITGFIVFLSSFIAQTVNEEIDPRMKDSEVRVW</sequence>
<evidence type="ECO:0000256" key="6">
    <source>
        <dbReference type="ARBA" id="ARBA00023136"/>
    </source>
</evidence>
<dbReference type="Pfam" id="PF00528">
    <property type="entry name" value="BPD_transp_1"/>
    <property type="match status" value="1"/>
</dbReference>
<protein>
    <submittedName>
        <fullName evidence="9">ABC transporter permease</fullName>
    </submittedName>
</protein>
<evidence type="ECO:0000313" key="10">
    <source>
        <dbReference type="Proteomes" id="UP001473063"/>
    </source>
</evidence>
<evidence type="ECO:0000256" key="3">
    <source>
        <dbReference type="ARBA" id="ARBA00022475"/>
    </source>
</evidence>
<dbReference type="InterPro" id="IPR000515">
    <property type="entry name" value="MetI-like"/>
</dbReference>
<name>A0ABV1BFM8_9FIRM</name>
<dbReference type="Pfam" id="PF19300">
    <property type="entry name" value="BPD_transp_1_N"/>
    <property type="match status" value="1"/>
</dbReference>
<dbReference type="PROSITE" id="PS50928">
    <property type="entry name" value="ABC_TM1"/>
    <property type="match status" value="1"/>
</dbReference>
<proteinExistence type="inferred from homology"/>
<evidence type="ECO:0000256" key="5">
    <source>
        <dbReference type="ARBA" id="ARBA00022989"/>
    </source>
</evidence>
<feature type="transmembrane region" description="Helical" evidence="7">
    <location>
        <begin position="242"/>
        <end position="262"/>
    </location>
</feature>
<feature type="transmembrane region" description="Helical" evidence="7">
    <location>
        <begin position="12"/>
        <end position="33"/>
    </location>
</feature>
<gene>
    <name evidence="9" type="ORF">WMO28_09060</name>
</gene>
<keyword evidence="4 7" id="KW-0812">Transmembrane</keyword>
<comment type="subcellular location">
    <subcellularLocation>
        <location evidence="1 7">Cell membrane</location>
        <topology evidence="1 7">Multi-pass membrane protein</topology>
    </subcellularLocation>
</comment>
<reference evidence="9 10" key="1">
    <citation type="submission" date="2024-03" db="EMBL/GenBank/DDBJ databases">
        <title>Human intestinal bacterial collection.</title>
        <authorList>
            <person name="Pauvert C."/>
            <person name="Hitch T.C.A."/>
            <person name="Clavel T."/>
        </authorList>
    </citation>
    <scope>NUCLEOTIDE SEQUENCE [LARGE SCALE GENOMIC DNA]</scope>
    <source>
        <strain evidence="9 10">CLA-JM-H16</strain>
    </source>
</reference>
<evidence type="ECO:0000256" key="1">
    <source>
        <dbReference type="ARBA" id="ARBA00004651"/>
    </source>
</evidence>
<dbReference type="CDD" id="cd06261">
    <property type="entry name" value="TM_PBP2"/>
    <property type="match status" value="1"/>
</dbReference>
<feature type="transmembrane region" description="Helical" evidence="7">
    <location>
        <begin position="192"/>
        <end position="211"/>
    </location>
</feature>
<keyword evidence="6 7" id="KW-0472">Membrane</keyword>
<organism evidence="9 10">
    <name type="scientific">Blautia aquisgranensis</name>
    <dbReference type="NCBI Taxonomy" id="3133153"/>
    <lineage>
        <taxon>Bacteria</taxon>
        <taxon>Bacillati</taxon>
        <taxon>Bacillota</taxon>
        <taxon>Clostridia</taxon>
        <taxon>Lachnospirales</taxon>
        <taxon>Lachnospiraceae</taxon>
        <taxon>Blautia</taxon>
    </lineage>
</organism>
<dbReference type="SUPFAM" id="SSF161098">
    <property type="entry name" value="MetI-like"/>
    <property type="match status" value="1"/>
</dbReference>
<feature type="transmembrane region" description="Helical" evidence="7">
    <location>
        <begin position="149"/>
        <end position="172"/>
    </location>
</feature>
<dbReference type="InterPro" id="IPR045621">
    <property type="entry name" value="BPD_transp_1_N"/>
</dbReference>
<feature type="domain" description="ABC transmembrane type-1" evidence="8">
    <location>
        <begin position="104"/>
        <end position="311"/>
    </location>
</feature>
<dbReference type="Gene3D" id="1.10.3720.10">
    <property type="entry name" value="MetI-like"/>
    <property type="match status" value="1"/>
</dbReference>
<evidence type="ECO:0000256" key="7">
    <source>
        <dbReference type="RuleBase" id="RU363032"/>
    </source>
</evidence>
<evidence type="ECO:0000256" key="2">
    <source>
        <dbReference type="ARBA" id="ARBA00022448"/>
    </source>
</evidence>
<keyword evidence="3" id="KW-1003">Cell membrane</keyword>
<evidence type="ECO:0000313" key="9">
    <source>
        <dbReference type="EMBL" id="MEQ2371090.1"/>
    </source>
</evidence>
<dbReference type="PANTHER" id="PTHR43163">
    <property type="entry name" value="DIPEPTIDE TRANSPORT SYSTEM PERMEASE PROTEIN DPPB-RELATED"/>
    <property type="match status" value="1"/>
</dbReference>
<dbReference type="RefSeq" id="WP_349056742.1">
    <property type="nucleotide sequence ID" value="NZ_JBBMEJ010000009.1"/>
</dbReference>
<dbReference type="Proteomes" id="UP001473063">
    <property type="component" value="Unassembled WGS sequence"/>
</dbReference>
<comment type="similarity">
    <text evidence="7">Belongs to the binding-protein-dependent transport system permease family.</text>
</comment>
<keyword evidence="2 7" id="KW-0813">Transport</keyword>
<comment type="caution">
    <text evidence="9">The sequence shown here is derived from an EMBL/GenBank/DDBJ whole genome shotgun (WGS) entry which is preliminary data.</text>
</comment>
<accession>A0ABV1BFM8</accession>
<feature type="transmembrane region" description="Helical" evidence="7">
    <location>
        <begin position="103"/>
        <end position="128"/>
    </location>
</feature>
<feature type="transmembrane region" description="Helical" evidence="7">
    <location>
        <begin position="292"/>
        <end position="314"/>
    </location>
</feature>
<evidence type="ECO:0000256" key="4">
    <source>
        <dbReference type="ARBA" id="ARBA00022692"/>
    </source>
</evidence>
<dbReference type="InterPro" id="IPR035906">
    <property type="entry name" value="MetI-like_sf"/>
</dbReference>
<keyword evidence="10" id="KW-1185">Reference proteome</keyword>
<evidence type="ECO:0000259" key="8">
    <source>
        <dbReference type="PROSITE" id="PS50928"/>
    </source>
</evidence>
<dbReference type="EMBL" id="JBBMEJ010000009">
    <property type="protein sequence ID" value="MEQ2371090.1"/>
    <property type="molecule type" value="Genomic_DNA"/>
</dbReference>